<dbReference type="PANTHER" id="PTHR11783">
    <property type="entry name" value="SULFOTRANSFERASE SULT"/>
    <property type="match status" value="1"/>
</dbReference>
<dbReference type="OrthoDB" id="205623at2759"/>
<dbReference type="SUPFAM" id="SSF52540">
    <property type="entry name" value="P-loop containing nucleoside triphosphate hydrolases"/>
    <property type="match status" value="1"/>
</dbReference>
<reference evidence="6" key="1">
    <citation type="submission" date="2019-11" db="EMBL/GenBank/DDBJ databases">
        <authorList>
            <person name="Liu Y."/>
            <person name="Hou J."/>
            <person name="Li T.-Q."/>
            <person name="Guan C.-H."/>
            <person name="Wu X."/>
            <person name="Wu H.-Z."/>
            <person name="Ling F."/>
            <person name="Zhang R."/>
            <person name="Shi X.-G."/>
            <person name="Ren J.-P."/>
            <person name="Chen E.-F."/>
            <person name="Sun J.-M."/>
        </authorList>
    </citation>
    <scope>NUCLEOTIDE SEQUENCE</scope>
    <source>
        <strain evidence="6">Adult_tree_wgs_1</strain>
        <tissue evidence="6">Leaves</tissue>
    </source>
</reference>
<dbReference type="EMBL" id="WJXA01000007">
    <property type="protein sequence ID" value="KAF7137553.1"/>
    <property type="molecule type" value="Genomic_DNA"/>
</dbReference>
<dbReference type="Proteomes" id="UP000626092">
    <property type="component" value="Unassembled WGS sequence"/>
</dbReference>
<comment type="similarity">
    <text evidence="1 3">Belongs to the sulfotransferase 1 family.</text>
</comment>
<evidence type="ECO:0000313" key="7">
    <source>
        <dbReference type="Proteomes" id="UP000626092"/>
    </source>
</evidence>
<dbReference type="InterPro" id="IPR027417">
    <property type="entry name" value="P-loop_NTPase"/>
</dbReference>
<sequence>MTITQLVENQHEIGDEQQAQPPPPPQEEEEDLSDECKKLLLSLPKERGWRTPYLYWFQNFWCQPKEIQAIISCQKHLQAQDTDIVLSTIPKSGTTWLKALAFAVVHRKHFDMKKNHPLMTSNPHNLVPFLEYKLYANRDRSPDLSRLPQPGLVGTHMPYSALPDSVKESGCRVVYICRNPFDTFVYQWHFLMKVRPETVAPLSIEEAFDMYCKGVIGFGPYWAHMLGYWKESTERPHKVLFLKYEEMKVEPSLNLRKLAEFLGYPFSLEEEREGVVDEITRLCSFENMNELEVNKSGKAILDFGNENLFRKGEVGDWVNHLTPLMVERLTQVMEEKLGGSGLTFKLFSKEKNKAQTNKERKE</sequence>
<evidence type="ECO:0000256" key="1">
    <source>
        <dbReference type="ARBA" id="ARBA00005771"/>
    </source>
</evidence>
<keyword evidence="2 3" id="KW-0808">Transferase</keyword>
<gene>
    <name evidence="6" type="ORF">RHSIM_Rhsim07G0069400</name>
</gene>
<dbReference type="Pfam" id="PF00685">
    <property type="entry name" value="Sulfotransfer_1"/>
    <property type="match status" value="1"/>
</dbReference>
<keyword evidence="7" id="KW-1185">Reference proteome</keyword>
<feature type="region of interest" description="Disordered" evidence="4">
    <location>
        <begin position="1"/>
        <end position="31"/>
    </location>
</feature>
<dbReference type="EC" id="2.8.2.-" evidence="3"/>
<evidence type="ECO:0000256" key="4">
    <source>
        <dbReference type="SAM" id="MobiDB-lite"/>
    </source>
</evidence>
<proteinExistence type="inferred from homology"/>
<organism evidence="6 7">
    <name type="scientific">Rhododendron simsii</name>
    <name type="common">Sims's rhododendron</name>
    <dbReference type="NCBI Taxonomy" id="118357"/>
    <lineage>
        <taxon>Eukaryota</taxon>
        <taxon>Viridiplantae</taxon>
        <taxon>Streptophyta</taxon>
        <taxon>Embryophyta</taxon>
        <taxon>Tracheophyta</taxon>
        <taxon>Spermatophyta</taxon>
        <taxon>Magnoliopsida</taxon>
        <taxon>eudicotyledons</taxon>
        <taxon>Gunneridae</taxon>
        <taxon>Pentapetalae</taxon>
        <taxon>asterids</taxon>
        <taxon>Ericales</taxon>
        <taxon>Ericaceae</taxon>
        <taxon>Ericoideae</taxon>
        <taxon>Rhodoreae</taxon>
        <taxon>Rhododendron</taxon>
    </lineage>
</organism>
<feature type="domain" description="Sulfotransferase" evidence="5">
    <location>
        <begin position="81"/>
        <end position="341"/>
    </location>
</feature>
<dbReference type="AlphaFoldDB" id="A0A834LHQ8"/>
<accession>A0A834LHQ8</accession>
<dbReference type="GO" id="GO:0008146">
    <property type="term" value="F:sulfotransferase activity"/>
    <property type="evidence" value="ECO:0007669"/>
    <property type="project" value="InterPro"/>
</dbReference>
<evidence type="ECO:0000259" key="5">
    <source>
        <dbReference type="Pfam" id="PF00685"/>
    </source>
</evidence>
<protein>
    <recommendedName>
        <fullName evidence="3">Sulfotransferase</fullName>
        <ecNumber evidence="3">2.8.2.-</ecNumber>
    </recommendedName>
</protein>
<dbReference type="Gene3D" id="3.40.50.300">
    <property type="entry name" value="P-loop containing nucleotide triphosphate hydrolases"/>
    <property type="match status" value="1"/>
</dbReference>
<comment type="caution">
    <text evidence="6">The sequence shown here is derived from an EMBL/GenBank/DDBJ whole genome shotgun (WGS) entry which is preliminary data.</text>
</comment>
<name>A0A834LHQ8_RHOSS</name>
<evidence type="ECO:0000256" key="2">
    <source>
        <dbReference type="ARBA" id="ARBA00022679"/>
    </source>
</evidence>
<evidence type="ECO:0000313" key="6">
    <source>
        <dbReference type="EMBL" id="KAF7137553.1"/>
    </source>
</evidence>
<evidence type="ECO:0000256" key="3">
    <source>
        <dbReference type="RuleBase" id="RU361155"/>
    </source>
</evidence>
<dbReference type="InterPro" id="IPR000863">
    <property type="entry name" value="Sulfotransferase_dom"/>
</dbReference>